<keyword evidence="2" id="KW-0813">Transport</keyword>
<evidence type="ECO:0000256" key="3">
    <source>
        <dbReference type="ARBA" id="ARBA00022692"/>
    </source>
</evidence>
<feature type="transmembrane region" description="Helical" evidence="6">
    <location>
        <begin position="352"/>
        <end position="371"/>
    </location>
</feature>
<protein>
    <recommendedName>
        <fullName evidence="7">Major facilitator superfamily (MFS) profile domain-containing protein</fullName>
    </recommendedName>
</protein>
<accession>A0A1B8G8N2</accession>
<dbReference type="Gene3D" id="1.20.1250.20">
    <property type="entry name" value="MFS general substrate transporter like domains"/>
    <property type="match status" value="2"/>
</dbReference>
<evidence type="ECO:0000313" key="9">
    <source>
        <dbReference type="Proteomes" id="UP000091956"/>
    </source>
</evidence>
<dbReference type="OrthoDB" id="3639251at2759"/>
<dbReference type="PANTHER" id="PTHR43791:SF47">
    <property type="entry name" value="MAJOR FACILITATOR SUPERFAMILY (MFS) PROFILE DOMAIN-CONTAINING PROTEIN-RELATED"/>
    <property type="match status" value="1"/>
</dbReference>
<keyword evidence="9" id="KW-1185">Reference proteome</keyword>
<keyword evidence="4 6" id="KW-1133">Transmembrane helix</keyword>
<evidence type="ECO:0000256" key="2">
    <source>
        <dbReference type="ARBA" id="ARBA00022448"/>
    </source>
</evidence>
<reference evidence="8 9" key="1">
    <citation type="submission" date="2016-03" db="EMBL/GenBank/DDBJ databases">
        <title>Comparative genomics of Pseudogymnoascus destructans, the fungus causing white-nose syndrome of bats.</title>
        <authorList>
            <person name="Palmer J.M."/>
            <person name="Drees K.P."/>
            <person name="Foster J.T."/>
            <person name="Lindner D.L."/>
        </authorList>
    </citation>
    <scope>NUCLEOTIDE SEQUENCE [LARGE SCALE GENOMIC DNA]</scope>
    <source>
        <strain evidence="8 9">UAMH 10579</strain>
    </source>
</reference>
<dbReference type="GO" id="GO:0022857">
    <property type="term" value="F:transmembrane transporter activity"/>
    <property type="evidence" value="ECO:0007669"/>
    <property type="project" value="InterPro"/>
</dbReference>
<dbReference type="InterPro" id="IPR011701">
    <property type="entry name" value="MFS"/>
</dbReference>
<dbReference type="Pfam" id="PF07690">
    <property type="entry name" value="MFS_1"/>
    <property type="match status" value="1"/>
</dbReference>
<organism evidence="8 9">
    <name type="scientific">Pseudogymnoascus verrucosus</name>
    <dbReference type="NCBI Taxonomy" id="342668"/>
    <lineage>
        <taxon>Eukaryota</taxon>
        <taxon>Fungi</taxon>
        <taxon>Dikarya</taxon>
        <taxon>Ascomycota</taxon>
        <taxon>Pezizomycotina</taxon>
        <taxon>Leotiomycetes</taxon>
        <taxon>Thelebolales</taxon>
        <taxon>Thelebolaceae</taxon>
        <taxon>Pseudogymnoascus</taxon>
    </lineage>
</organism>
<dbReference type="Proteomes" id="UP000091956">
    <property type="component" value="Unassembled WGS sequence"/>
</dbReference>
<feature type="transmembrane region" description="Helical" evidence="6">
    <location>
        <begin position="377"/>
        <end position="399"/>
    </location>
</feature>
<dbReference type="PROSITE" id="PS50850">
    <property type="entry name" value="MFS"/>
    <property type="match status" value="1"/>
</dbReference>
<dbReference type="InterPro" id="IPR020846">
    <property type="entry name" value="MFS_dom"/>
</dbReference>
<sequence>MSQSESYAEKDAEKNVLQVEATDLKQDTTCEDEDLGISYAEGRKIIHKIDRRLISALGLMFGVSLMDRTNLGSANIAGMAKELHLAIGNRYSIAIIMFFVPYLIFQWPSAILARQIGPRIFLPAVSFAWGIVMLGMGFVHHWGELVALRAVVGLFEAALLPGALFLLQMWYCRYDVHKRYASFYLISVVGASLSGVLSYGFMQMAGVGGYGGWRYIFIWEGVLTCVIAIIGAILIVDFPQKAQNSRKFLEPRELEYVIKLLQRDRNDTHEEPFNWAAFFKAGLDLKIWLFGLIFFANTVIAYAIALFLPIILHQKMGFGVGISQVMITPPYIFAGIFMYVQGWFGDKYHVRGPIVVFNALLGTCGLCLMAWVKAAGWQYFGVFLVTATSNSSIPTVMAYQANNIRGTWKRASSSAILVTMGAAGGIVGALVFRAQDAPQYLPGMYASIACCILQVFIVGVLSLQFSRMNKKVANGEAIIEGLPGFLYTL</sequence>
<feature type="transmembrane region" description="Helical" evidence="6">
    <location>
        <begin position="444"/>
        <end position="463"/>
    </location>
</feature>
<feature type="transmembrane region" description="Helical" evidence="6">
    <location>
        <begin position="120"/>
        <end position="140"/>
    </location>
</feature>
<evidence type="ECO:0000259" key="7">
    <source>
        <dbReference type="PROSITE" id="PS50850"/>
    </source>
</evidence>
<feature type="transmembrane region" description="Helical" evidence="6">
    <location>
        <begin position="91"/>
        <end position="113"/>
    </location>
</feature>
<reference evidence="9" key="2">
    <citation type="journal article" date="2018" name="Nat. Commun.">
        <title>Extreme sensitivity to ultraviolet light in the fungal pathogen causing white-nose syndrome of bats.</title>
        <authorList>
            <person name="Palmer J.M."/>
            <person name="Drees K.P."/>
            <person name="Foster J.T."/>
            <person name="Lindner D.L."/>
        </authorList>
    </citation>
    <scope>NUCLEOTIDE SEQUENCE [LARGE SCALE GENOMIC DNA]</scope>
    <source>
        <strain evidence="9">UAMH 10579</strain>
    </source>
</reference>
<feature type="transmembrane region" description="Helical" evidence="6">
    <location>
        <begin position="287"/>
        <end position="312"/>
    </location>
</feature>
<feature type="transmembrane region" description="Helical" evidence="6">
    <location>
        <begin position="411"/>
        <end position="432"/>
    </location>
</feature>
<feature type="transmembrane region" description="Helical" evidence="6">
    <location>
        <begin position="213"/>
        <end position="236"/>
    </location>
</feature>
<comment type="subcellular location">
    <subcellularLocation>
        <location evidence="1">Membrane</location>
        <topology evidence="1">Multi-pass membrane protein</topology>
    </subcellularLocation>
</comment>
<dbReference type="EMBL" id="KV460271">
    <property type="protein sequence ID" value="OBT92200.1"/>
    <property type="molecule type" value="Genomic_DNA"/>
</dbReference>
<gene>
    <name evidence="8" type="ORF">VE01_10015</name>
</gene>
<name>A0A1B8G8N2_9PEZI</name>
<dbReference type="SUPFAM" id="SSF103473">
    <property type="entry name" value="MFS general substrate transporter"/>
    <property type="match status" value="1"/>
</dbReference>
<feature type="transmembrane region" description="Helical" evidence="6">
    <location>
        <begin position="183"/>
        <end position="201"/>
    </location>
</feature>
<dbReference type="FunFam" id="1.20.1250.20:FF:000018">
    <property type="entry name" value="MFS transporter permease"/>
    <property type="match status" value="1"/>
</dbReference>
<feature type="domain" description="Major facilitator superfamily (MFS) profile" evidence="7">
    <location>
        <begin position="53"/>
        <end position="471"/>
    </location>
</feature>
<evidence type="ECO:0000256" key="1">
    <source>
        <dbReference type="ARBA" id="ARBA00004141"/>
    </source>
</evidence>
<dbReference type="PANTHER" id="PTHR43791">
    <property type="entry name" value="PERMEASE-RELATED"/>
    <property type="match status" value="1"/>
</dbReference>
<feature type="transmembrane region" description="Helical" evidence="6">
    <location>
        <begin position="146"/>
        <end position="171"/>
    </location>
</feature>
<dbReference type="AlphaFoldDB" id="A0A1B8G8N2"/>
<dbReference type="RefSeq" id="XP_018125933.1">
    <property type="nucleotide sequence ID" value="XM_018279422.2"/>
</dbReference>
<keyword evidence="5 6" id="KW-0472">Membrane</keyword>
<dbReference type="InterPro" id="IPR036259">
    <property type="entry name" value="MFS_trans_sf"/>
</dbReference>
<evidence type="ECO:0000256" key="4">
    <source>
        <dbReference type="ARBA" id="ARBA00022989"/>
    </source>
</evidence>
<evidence type="ECO:0000313" key="8">
    <source>
        <dbReference type="EMBL" id="OBT92200.1"/>
    </source>
</evidence>
<feature type="transmembrane region" description="Helical" evidence="6">
    <location>
        <begin position="53"/>
        <end position="71"/>
    </location>
</feature>
<dbReference type="GO" id="GO:0016020">
    <property type="term" value="C:membrane"/>
    <property type="evidence" value="ECO:0007669"/>
    <property type="project" value="UniProtKB-SubCell"/>
</dbReference>
<dbReference type="GeneID" id="28843401"/>
<evidence type="ECO:0000256" key="6">
    <source>
        <dbReference type="SAM" id="Phobius"/>
    </source>
</evidence>
<feature type="transmembrane region" description="Helical" evidence="6">
    <location>
        <begin position="318"/>
        <end position="340"/>
    </location>
</feature>
<proteinExistence type="predicted"/>
<evidence type="ECO:0000256" key="5">
    <source>
        <dbReference type="ARBA" id="ARBA00023136"/>
    </source>
</evidence>
<keyword evidence="3 6" id="KW-0812">Transmembrane</keyword>